<evidence type="ECO:0000256" key="6">
    <source>
        <dbReference type="ARBA" id="ARBA00022777"/>
    </source>
</evidence>
<dbReference type="OrthoDB" id="2405412at2759"/>
<dbReference type="PANTHER" id="PTHR12755:SF3">
    <property type="entry name" value="POLYNUCLEOTIDE 5'-HYDROXYL-KINASE NOL9"/>
    <property type="match status" value="1"/>
</dbReference>
<dbReference type="InterPro" id="IPR027417">
    <property type="entry name" value="P-loop_NTPase"/>
</dbReference>
<accession>A0A9N8ZX16</accession>
<dbReference type="GO" id="GO:0000448">
    <property type="term" value="P:cleavage in ITS2 between 5.8S rRNA and LSU-rRNA of tricistronic rRNA transcript (SSU-rRNA, 5.8S rRNA, LSU-rRNA)"/>
    <property type="evidence" value="ECO:0007669"/>
    <property type="project" value="TreeGrafter"/>
</dbReference>
<evidence type="ECO:0000256" key="1">
    <source>
        <dbReference type="ARBA" id="ARBA00011003"/>
    </source>
</evidence>
<feature type="domain" description="Clp1 P-loop" evidence="8">
    <location>
        <begin position="273"/>
        <end position="403"/>
    </location>
</feature>
<dbReference type="InterPro" id="IPR045116">
    <property type="entry name" value="Clp1/Grc3"/>
</dbReference>
<keyword evidence="4" id="KW-0808">Transferase</keyword>
<dbReference type="Gene3D" id="3.40.50.300">
    <property type="entry name" value="P-loop containing nucleotide triphosphate hydrolases"/>
    <property type="match status" value="1"/>
</dbReference>
<keyword evidence="5" id="KW-0547">Nucleotide-binding</keyword>
<reference evidence="9" key="1">
    <citation type="submission" date="2021-06" db="EMBL/GenBank/DDBJ databases">
        <authorList>
            <person name="Kallberg Y."/>
            <person name="Tangrot J."/>
            <person name="Rosling A."/>
        </authorList>
    </citation>
    <scope>NUCLEOTIDE SEQUENCE</scope>
    <source>
        <strain evidence="9">AZ414A</strain>
    </source>
</reference>
<organism evidence="9 10">
    <name type="scientific">Diversispora eburnea</name>
    <dbReference type="NCBI Taxonomy" id="1213867"/>
    <lineage>
        <taxon>Eukaryota</taxon>
        <taxon>Fungi</taxon>
        <taxon>Fungi incertae sedis</taxon>
        <taxon>Mucoromycota</taxon>
        <taxon>Glomeromycotina</taxon>
        <taxon>Glomeromycetes</taxon>
        <taxon>Diversisporales</taxon>
        <taxon>Diversisporaceae</taxon>
        <taxon>Diversispora</taxon>
    </lineage>
</organism>
<evidence type="ECO:0000256" key="2">
    <source>
        <dbReference type="ARBA" id="ARBA00018706"/>
    </source>
</evidence>
<dbReference type="Proteomes" id="UP000789706">
    <property type="component" value="Unassembled WGS sequence"/>
</dbReference>
<sequence>MKKDNEESMDLSNDPEESFVVDSDVDDVDMLTDMKTIKKEKNVLLDPLTVSRFTPSMSNVFRSKESEICVVGMKRNEGYVLIAPIYGDTIIMGYRLSAINSLNSGLNSLDLENKDLNFQPIFSPKTHALVSIESVKRQEEEEENSNHSGIKSTPEIKKIIINLLKKLQSIKEENFDTILALRGMSWSGIKGFESIARFTFKGIFSMEREKRKNLDSKEDLFKINGFNPIFEVIPDVTLFNLLDSWKSVVSQLVTNFKEYKFPPITIICGHRNVESDIGQSEFTPAGLISLNILDSPILGPPFTHIKQPYRTYFLGHNTPRDDPDYYLDCLQELITIYHRDIACGPDFGMYMSDEDLKVPLIINTHGWVTGLGYDIFLNILKLAKPTDIIQFYSPTQTYKNLPKLPDYIISPPNEESPNIIFIESIDSTKISTKYQSSDHRTLSLISYLYSNITKQDNTKWWKFDIPLIHQIPWCLDWTKGLNKGIFLLFGDVPLSQLLYALNGSLKPPNYFSCPNFSPPSPSESYCIGLAIIRSIDPINHTFHILTPLSLVQLQRVKAIVKGKLELPIWVMLDHTSNTSIGICGVPWKRIPYMSFEAGIGLGNEAQRVRRKG</sequence>
<dbReference type="InterPro" id="IPR032319">
    <property type="entry name" value="CLP1_P"/>
</dbReference>
<dbReference type="PANTHER" id="PTHR12755">
    <property type="entry name" value="CLEAVAGE/POLYADENYLATION FACTOR IA SUBUNIT CLP1P"/>
    <property type="match status" value="1"/>
</dbReference>
<dbReference type="Pfam" id="PF16575">
    <property type="entry name" value="CLP1_P"/>
    <property type="match status" value="1"/>
</dbReference>
<evidence type="ECO:0000256" key="7">
    <source>
        <dbReference type="ARBA" id="ARBA00022840"/>
    </source>
</evidence>
<dbReference type="EMBL" id="CAJVPK010000436">
    <property type="protein sequence ID" value="CAG8510144.1"/>
    <property type="molecule type" value="Genomic_DNA"/>
</dbReference>
<keyword evidence="6" id="KW-0418">Kinase</keyword>
<keyword evidence="7" id="KW-0067">ATP-binding</keyword>
<proteinExistence type="inferred from homology"/>
<dbReference type="GO" id="GO:0005634">
    <property type="term" value="C:nucleus"/>
    <property type="evidence" value="ECO:0007669"/>
    <property type="project" value="TreeGrafter"/>
</dbReference>
<evidence type="ECO:0000256" key="4">
    <source>
        <dbReference type="ARBA" id="ARBA00022679"/>
    </source>
</evidence>
<evidence type="ECO:0000256" key="5">
    <source>
        <dbReference type="ARBA" id="ARBA00022741"/>
    </source>
</evidence>
<keyword evidence="10" id="KW-1185">Reference proteome</keyword>
<evidence type="ECO:0000256" key="3">
    <source>
        <dbReference type="ARBA" id="ARBA00019824"/>
    </source>
</evidence>
<gene>
    <name evidence="9" type="ORF">DEBURN_LOCUS5130</name>
</gene>
<comment type="similarity">
    <text evidence="1">Belongs to the Clp1 family. NOL9/GRC3 subfamily.</text>
</comment>
<evidence type="ECO:0000313" key="10">
    <source>
        <dbReference type="Proteomes" id="UP000789706"/>
    </source>
</evidence>
<protein>
    <recommendedName>
        <fullName evidence="3">Polynucleotide 5'-hydroxyl-kinase GRC3</fullName>
    </recommendedName>
    <alternativeName>
        <fullName evidence="2">Polynucleotide 5'-hydroxyl-kinase grc3</fullName>
    </alternativeName>
</protein>
<name>A0A9N8ZX16_9GLOM</name>
<dbReference type="AlphaFoldDB" id="A0A9N8ZX16"/>
<dbReference type="GO" id="GO:0051731">
    <property type="term" value="F:polynucleotide 5'-hydroxyl-kinase activity"/>
    <property type="evidence" value="ECO:0007669"/>
    <property type="project" value="InterPro"/>
</dbReference>
<dbReference type="GO" id="GO:0005524">
    <property type="term" value="F:ATP binding"/>
    <property type="evidence" value="ECO:0007669"/>
    <property type="project" value="UniProtKB-KW"/>
</dbReference>
<comment type="caution">
    <text evidence="9">The sequence shown here is derived from an EMBL/GenBank/DDBJ whole genome shotgun (WGS) entry which is preliminary data.</text>
</comment>
<evidence type="ECO:0000259" key="8">
    <source>
        <dbReference type="Pfam" id="PF16575"/>
    </source>
</evidence>
<evidence type="ECO:0000313" key="9">
    <source>
        <dbReference type="EMBL" id="CAG8510144.1"/>
    </source>
</evidence>